<feature type="transmembrane region" description="Helical" evidence="5">
    <location>
        <begin position="35"/>
        <end position="56"/>
    </location>
</feature>
<keyword evidence="2 5" id="KW-0812">Transmembrane</keyword>
<evidence type="ECO:0000313" key="8">
    <source>
        <dbReference type="Proteomes" id="UP000606721"/>
    </source>
</evidence>
<organism evidence="7 8">
    <name type="scientific">Aphanizomenon flos-aquae FACHB-1040</name>
    <dbReference type="NCBI Taxonomy" id="2692887"/>
    <lineage>
        <taxon>Bacteria</taxon>
        <taxon>Bacillati</taxon>
        <taxon>Cyanobacteriota</taxon>
        <taxon>Cyanophyceae</taxon>
        <taxon>Nostocales</taxon>
        <taxon>Aphanizomenonaceae</taxon>
        <taxon>Aphanizomenon</taxon>
    </lineage>
</organism>
<dbReference type="Proteomes" id="UP000606721">
    <property type="component" value="Unassembled WGS sequence"/>
</dbReference>
<dbReference type="Pfam" id="PF06271">
    <property type="entry name" value="RDD"/>
    <property type="match status" value="1"/>
</dbReference>
<dbReference type="PANTHER" id="PTHR38480:SF1">
    <property type="entry name" value="SLR0254 PROTEIN"/>
    <property type="match status" value="1"/>
</dbReference>
<gene>
    <name evidence="7" type="ORF">H6F99_14880</name>
</gene>
<proteinExistence type="predicted"/>
<accession>A0ABR8BXM4</accession>
<name>A0ABR8BXM4_APHFL</name>
<evidence type="ECO:0000313" key="7">
    <source>
        <dbReference type="EMBL" id="MBD2279527.1"/>
    </source>
</evidence>
<evidence type="ECO:0000256" key="1">
    <source>
        <dbReference type="ARBA" id="ARBA00004141"/>
    </source>
</evidence>
<feature type="domain" description="RDD" evidence="6">
    <location>
        <begin position="22"/>
        <end position="157"/>
    </location>
</feature>
<comment type="subcellular location">
    <subcellularLocation>
        <location evidence="1">Membrane</location>
        <topology evidence="1">Multi-pass membrane protein</topology>
    </subcellularLocation>
</comment>
<feature type="transmembrane region" description="Helical" evidence="5">
    <location>
        <begin position="68"/>
        <end position="90"/>
    </location>
</feature>
<keyword evidence="8" id="KW-1185">Reference proteome</keyword>
<evidence type="ECO:0000256" key="4">
    <source>
        <dbReference type="ARBA" id="ARBA00023136"/>
    </source>
</evidence>
<keyword evidence="4 5" id="KW-0472">Membrane</keyword>
<evidence type="ECO:0000259" key="6">
    <source>
        <dbReference type="Pfam" id="PF06271"/>
    </source>
</evidence>
<protein>
    <submittedName>
        <fullName evidence="7">RDD family protein</fullName>
    </submittedName>
</protein>
<reference evidence="7 8" key="1">
    <citation type="journal article" date="2020" name="ISME J.">
        <title>Comparative genomics reveals insights into cyanobacterial evolution and habitat adaptation.</title>
        <authorList>
            <person name="Chen M.Y."/>
            <person name="Teng W.K."/>
            <person name="Zhao L."/>
            <person name="Hu C.X."/>
            <person name="Zhou Y.K."/>
            <person name="Han B.P."/>
            <person name="Song L.R."/>
            <person name="Shu W.S."/>
        </authorList>
    </citation>
    <scope>NUCLEOTIDE SEQUENCE [LARGE SCALE GENOMIC DNA]</scope>
    <source>
        <strain evidence="7 8">FACHB-1040</strain>
    </source>
</reference>
<evidence type="ECO:0000256" key="3">
    <source>
        <dbReference type="ARBA" id="ARBA00022989"/>
    </source>
</evidence>
<dbReference type="RefSeq" id="WP_190383434.1">
    <property type="nucleotide sequence ID" value="NZ_JACJQT010000038.1"/>
</dbReference>
<sequence length="259" mass="29080">MHLFNRIKFTTPESVEIEFTLTGIGSRALALMIDYLILAFTLVILALIWSFIFQQVTDLGVSIFGSNFGLWLIAISLLSFFFIYTGYFVLFETLWHGQTPGKRIAKIRVVRDDGRPVGLQQSALRALLRPLDESLFIGAFLITFSNREKRLGDLAAGTIVIQAETVVKSSNLAISETAKSFHIQLREIADLSLLLPDDFAIIREYLRRRGGMSTKARTALSLKLTQQVQSIINLEILPGNIASDVFLEAVYLAYQNPEF</sequence>
<dbReference type="PANTHER" id="PTHR38480">
    <property type="entry name" value="SLR0254 PROTEIN"/>
    <property type="match status" value="1"/>
</dbReference>
<comment type="caution">
    <text evidence="7">The sequence shown here is derived from an EMBL/GenBank/DDBJ whole genome shotgun (WGS) entry which is preliminary data.</text>
</comment>
<dbReference type="EMBL" id="JACJQT010000038">
    <property type="protein sequence ID" value="MBD2279527.1"/>
    <property type="molecule type" value="Genomic_DNA"/>
</dbReference>
<keyword evidence="3 5" id="KW-1133">Transmembrane helix</keyword>
<evidence type="ECO:0000256" key="2">
    <source>
        <dbReference type="ARBA" id="ARBA00022692"/>
    </source>
</evidence>
<dbReference type="InterPro" id="IPR010432">
    <property type="entry name" value="RDD"/>
</dbReference>
<evidence type="ECO:0000256" key="5">
    <source>
        <dbReference type="SAM" id="Phobius"/>
    </source>
</evidence>